<accession>A0A4Z1HJ48</accession>
<reference evidence="1 2" key="1">
    <citation type="submission" date="2017-12" db="EMBL/GenBank/DDBJ databases">
        <title>Comparative genomics of Botrytis spp.</title>
        <authorList>
            <person name="Valero-Jimenez C.A."/>
            <person name="Tapia P."/>
            <person name="Veloso J."/>
            <person name="Silva-Moreno E."/>
            <person name="Staats M."/>
            <person name="Valdes J.H."/>
            <person name="Van Kan J.A.L."/>
        </authorList>
    </citation>
    <scope>NUCLEOTIDE SEQUENCE [LARGE SCALE GENOMIC DNA]</scope>
    <source>
        <strain evidence="1 2">MUCL11595</strain>
    </source>
</reference>
<proteinExistence type="predicted"/>
<dbReference type="AlphaFoldDB" id="A0A4Z1HJ48"/>
<name>A0A4Z1HJ48_9HELO</name>
<keyword evidence="2" id="KW-1185">Reference proteome</keyword>
<comment type="caution">
    <text evidence="1">The sequence shown here is derived from an EMBL/GenBank/DDBJ whole genome shotgun (WGS) entry which is preliminary data.</text>
</comment>
<evidence type="ECO:0000313" key="2">
    <source>
        <dbReference type="Proteomes" id="UP000297527"/>
    </source>
</evidence>
<dbReference type="EMBL" id="PQXN01000221">
    <property type="protein sequence ID" value="TGO49068.1"/>
    <property type="molecule type" value="Genomic_DNA"/>
</dbReference>
<protein>
    <submittedName>
        <fullName evidence="1">Uncharacterized protein</fullName>
    </submittedName>
</protein>
<dbReference type="Proteomes" id="UP000297527">
    <property type="component" value="Unassembled WGS sequence"/>
</dbReference>
<dbReference type="OrthoDB" id="3464598at2759"/>
<sequence>MTTILRRNRVITTLSSLVIAPGFQFYSTRFLNLSFKELLAIKYYTAIQPPSMYLLALRLAYFFDEEALTKAKIKSKPTQTASPYHISCLDPWCGERACKLFSDNITFTAGIQKFLMTFLPVVEIHDSNHHFDPSKLQGTIVLPLLSQNETFNSSHRNWDKLSAFIEGVLSPIIVTYSTNPNNITYECSKPWNTEALRIRSSQSVSSRQKLLGIPLSDDALKVNYWSHVQIEANIHWERYHCYTPSKGIKSGPWVAIIPFGNWQVEGGMVKIRREKGRAKIISFDGDEAPKLISGKMLNLPQGYQVESYPIKLDGKVRFQLEFFKPELPGEILGL</sequence>
<gene>
    <name evidence="1" type="ORF">BCON_0222g00190</name>
</gene>
<organism evidence="1 2">
    <name type="scientific">Botryotinia convoluta</name>
    <dbReference type="NCBI Taxonomy" id="54673"/>
    <lineage>
        <taxon>Eukaryota</taxon>
        <taxon>Fungi</taxon>
        <taxon>Dikarya</taxon>
        <taxon>Ascomycota</taxon>
        <taxon>Pezizomycotina</taxon>
        <taxon>Leotiomycetes</taxon>
        <taxon>Helotiales</taxon>
        <taxon>Sclerotiniaceae</taxon>
        <taxon>Botryotinia</taxon>
    </lineage>
</organism>
<evidence type="ECO:0000313" key="1">
    <source>
        <dbReference type="EMBL" id="TGO49068.1"/>
    </source>
</evidence>